<organism evidence="1 2">
    <name type="scientific">Acinetobacter wuhouensis</name>
    <dbReference type="NCBI Taxonomy" id="1879050"/>
    <lineage>
        <taxon>Bacteria</taxon>
        <taxon>Pseudomonadati</taxon>
        <taxon>Pseudomonadota</taxon>
        <taxon>Gammaproteobacteria</taxon>
        <taxon>Moraxellales</taxon>
        <taxon>Moraxellaceae</taxon>
        <taxon>Acinetobacter</taxon>
    </lineage>
</organism>
<dbReference type="SUPFAM" id="SSF58046">
    <property type="entry name" value="Fibritin"/>
    <property type="match status" value="1"/>
</dbReference>
<sequence length="210" mass="23964">MNQGIPSRDVLVDRNGQMTTIWLIFFERLYSVYSDSSQSNFEAIAQIKDIAEKAHKLATQVQNTNASQQKQIDDLFKQITDSSKDYATSQDIYVVNKSIEQVEYDLQQLQLAFDQLRKTFGEGQKEIVDKFSNLQDQVNTLAKSTFIDAPEDGKIYGRQDANWKEIVAVKLSLPFFLSDGTQQNLALTSDYQLPFFLSNGLQQNIQMVII</sequence>
<reference evidence="1 2" key="1">
    <citation type="submission" date="2019-02" db="EMBL/GenBank/DDBJ databases">
        <title>The Batch Genome Submission of Acinetobacter spp. strains.</title>
        <authorList>
            <person name="Qin J."/>
            <person name="Hu Y."/>
            <person name="Ye H."/>
            <person name="Wei L."/>
            <person name="Feng Y."/>
            <person name="Zong Z."/>
        </authorList>
    </citation>
    <scope>NUCLEOTIDE SEQUENCE [LARGE SCALE GENOMIC DNA]</scope>
    <source>
        <strain evidence="1 2">WCHAW060049</strain>
    </source>
</reference>
<evidence type="ECO:0000313" key="1">
    <source>
        <dbReference type="EMBL" id="RZG47038.1"/>
    </source>
</evidence>
<dbReference type="Gene3D" id="1.20.5.320">
    <property type="entry name" value="6-Phosphogluconate Dehydrogenase, domain 3"/>
    <property type="match status" value="1"/>
</dbReference>
<gene>
    <name evidence="1" type="ORF">EXU28_07575</name>
</gene>
<protein>
    <submittedName>
        <fullName evidence="1">Uncharacterized protein</fullName>
    </submittedName>
</protein>
<dbReference type="AlphaFoldDB" id="A0A4Q7AJU2"/>
<name>A0A4Q7AJU2_9GAMM</name>
<keyword evidence="2" id="KW-1185">Reference proteome</keyword>
<dbReference type="RefSeq" id="WP_130168412.1">
    <property type="nucleotide sequence ID" value="NZ_SGSQ01000009.1"/>
</dbReference>
<dbReference type="EMBL" id="SGSQ01000009">
    <property type="protein sequence ID" value="RZG47038.1"/>
    <property type="molecule type" value="Genomic_DNA"/>
</dbReference>
<evidence type="ECO:0000313" key="2">
    <source>
        <dbReference type="Proteomes" id="UP000293863"/>
    </source>
</evidence>
<comment type="caution">
    <text evidence="1">The sequence shown here is derived from an EMBL/GenBank/DDBJ whole genome shotgun (WGS) entry which is preliminary data.</text>
</comment>
<proteinExistence type="predicted"/>
<dbReference type="Proteomes" id="UP000293863">
    <property type="component" value="Unassembled WGS sequence"/>
</dbReference>
<accession>A0A4Q7AJU2</accession>